<dbReference type="Pfam" id="PF00441">
    <property type="entry name" value="Acyl-CoA_dh_1"/>
    <property type="match status" value="1"/>
</dbReference>
<evidence type="ECO:0000313" key="8">
    <source>
        <dbReference type="EMBL" id="SDT89800.1"/>
    </source>
</evidence>
<feature type="domain" description="Adaptive response protein AidB N-terminal" evidence="7">
    <location>
        <begin position="53"/>
        <end position="207"/>
    </location>
</feature>
<dbReference type="InterPro" id="IPR009100">
    <property type="entry name" value="AcylCoA_DH/oxidase_NM_dom_sf"/>
</dbReference>
<dbReference type="InterPro" id="IPR041504">
    <property type="entry name" value="AidB_N"/>
</dbReference>
<evidence type="ECO:0000259" key="6">
    <source>
        <dbReference type="Pfam" id="PF02770"/>
    </source>
</evidence>
<dbReference type="Gene3D" id="6.10.250.600">
    <property type="match status" value="1"/>
</dbReference>
<evidence type="ECO:0000256" key="4">
    <source>
        <dbReference type="RuleBase" id="RU362125"/>
    </source>
</evidence>
<feature type="domain" description="Acyl-CoA oxidase/dehydrogenase middle" evidence="6">
    <location>
        <begin position="222"/>
        <end position="319"/>
    </location>
</feature>
<dbReference type="Gene3D" id="1.20.140.10">
    <property type="entry name" value="Butyryl-CoA Dehydrogenase, subunit A, domain 3"/>
    <property type="match status" value="1"/>
</dbReference>
<dbReference type="RefSeq" id="WP_090211557.1">
    <property type="nucleotide sequence ID" value="NZ_LT629780.1"/>
</dbReference>
<keyword evidence="9" id="KW-1185">Reference proteome</keyword>
<dbReference type="AlphaFoldDB" id="A0A1H2E3Z4"/>
<feature type="domain" description="Acyl-CoA dehydrogenase/oxidase C-terminal" evidence="5">
    <location>
        <begin position="329"/>
        <end position="482"/>
    </location>
</feature>
<evidence type="ECO:0000313" key="9">
    <source>
        <dbReference type="Proteomes" id="UP000243063"/>
    </source>
</evidence>
<keyword evidence="2 4" id="KW-0285">Flavoprotein</keyword>
<dbReference type="InterPro" id="IPR036250">
    <property type="entry name" value="AcylCo_DH-like_C"/>
</dbReference>
<dbReference type="PANTHER" id="PTHR42707:SF3">
    <property type="entry name" value="ACYL-COA DEHYDROGENASE AIDB-RELATED"/>
    <property type="match status" value="1"/>
</dbReference>
<dbReference type="OrthoDB" id="9771038at2"/>
<comment type="similarity">
    <text evidence="1 4">Belongs to the acyl-CoA dehydrogenase family.</text>
</comment>
<dbReference type="EMBL" id="LT629780">
    <property type="protein sequence ID" value="SDT89800.1"/>
    <property type="molecule type" value="Genomic_DNA"/>
</dbReference>
<dbReference type="STRING" id="1245526.SAMN05216580_0276"/>
<dbReference type="InterPro" id="IPR052904">
    <property type="entry name" value="Acyl-CoA_dehydrogenase-like"/>
</dbReference>
<reference evidence="9" key="1">
    <citation type="submission" date="2016-10" db="EMBL/GenBank/DDBJ databases">
        <authorList>
            <person name="Varghese N."/>
            <person name="Submissions S."/>
        </authorList>
    </citation>
    <scope>NUCLEOTIDE SEQUENCE [LARGE SCALE GENOMIC DNA]</scope>
    <source>
        <strain evidence="9">CCTCC 2012022</strain>
    </source>
</reference>
<gene>
    <name evidence="8" type="ORF">SAMN05216580_0276</name>
</gene>
<dbReference type="SUPFAM" id="SSF56645">
    <property type="entry name" value="Acyl-CoA dehydrogenase NM domain-like"/>
    <property type="match status" value="1"/>
</dbReference>
<dbReference type="GO" id="GO:0003995">
    <property type="term" value="F:acyl-CoA dehydrogenase activity"/>
    <property type="evidence" value="ECO:0007669"/>
    <property type="project" value="TreeGrafter"/>
</dbReference>
<dbReference type="SUPFAM" id="SSF47203">
    <property type="entry name" value="Acyl-CoA dehydrogenase C-terminal domain-like"/>
    <property type="match status" value="1"/>
</dbReference>
<dbReference type="InterPro" id="IPR009075">
    <property type="entry name" value="AcylCo_DH/oxidase_C"/>
</dbReference>
<protein>
    <submittedName>
        <fullName evidence="8">Putative acyl-CoA dehydrogenase</fullName>
    </submittedName>
</protein>
<sequence length="588" mass="64308">MDAAAPLCCPACLCRELARWAGAAATPLDYWRCVRCQLVFAPPQPLPGHRVDNQPAPLQGVNLYRHDRPLREWLAHFGVDWGQERLEAYGELAGDELLAAGQLANRHLPELHSHDAQGRRLDRVDFHPAWHRLLQAGIGHGLHALPWREPRAGAQVLRAGLFYLHNQVEAGSACPLTMTFASVAVLRRQLPLSEPWLERILSLDYDPRVLPMAAKRGLTIGMALTEKQGGTDLRANASRACALGAAGPGQGYRLQGHKWFCSAPMSDAFLTLARSAGGLSCFLLPRLRPDGGHNGIEIQRLKDKLGNRSNASAEIEYRDAQAWMVGEEGRGIATLLEMVALTRIDCVTGSAALMRQALSQALHHCAQRRVGGQRLDERPLMQNVLADLALESEAALAFALRLAQALDRPQEEGERLLLRLLTAVGKYWVCKRAPGMINEAQECLGGAGYIETSLLPRLYREAPVNAIWEGSGNVQCLDVLRVLERTPAALEALFAELGNGHGEARLRARVRRIERLLRGGERECHARALCAEIALAMQASLLLQGAPSWLAEAFLSARAEAGTPLYGGLPRGIALAPLLARSRLQAFD</sequence>
<organism evidence="8 9">
    <name type="scientific">Geopseudomonas guangdongensis</name>
    <dbReference type="NCBI Taxonomy" id="1245526"/>
    <lineage>
        <taxon>Bacteria</taxon>
        <taxon>Pseudomonadati</taxon>
        <taxon>Pseudomonadota</taxon>
        <taxon>Gammaproteobacteria</taxon>
        <taxon>Pseudomonadales</taxon>
        <taxon>Pseudomonadaceae</taxon>
        <taxon>Geopseudomonas</taxon>
    </lineage>
</organism>
<evidence type="ECO:0000256" key="1">
    <source>
        <dbReference type="ARBA" id="ARBA00009347"/>
    </source>
</evidence>
<evidence type="ECO:0000256" key="3">
    <source>
        <dbReference type="ARBA" id="ARBA00022827"/>
    </source>
</evidence>
<keyword evidence="3 4" id="KW-0274">FAD</keyword>
<dbReference type="Proteomes" id="UP000243063">
    <property type="component" value="Chromosome I"/>
</dbReference>
<comment type="cofactor">
    <cofactor evidence="4">
        <name>FAD</name>
        <dbReference type="ChEBI" id="CHEBI:57692"/>
    </cofactor>
</comment>
<dbReference type="Gene3D" id="2.40.110.20">
    <property type="match status" value="1"/>
</dbReference>
<evidence type="ECO:0000256" key="2">
    <source>
        <dbReference type="ARBA" id="ARBA00022630"/>
    </source>
</evidence>
<dbReference type="InterPro" id="IPR006091">
    <property type="entry name" value="Acyl-CoA_Oxase/DH_mid-dom"/>
</dbReference>
<dbReference type="PANTHER" id="PTHR42707">
    <property type="entry name" value="ACYL-COA DEHYDROGENASE"/>
    <property type="match status" value="1"/>
</dbReference>
<accession>A0A1H2E3Z4</accession>
<dbReference type="Pfam" id="PF18158">
    <property type="entry name" value="AidB_N"/>
    <property type="match status" value="1"/>
</dbReference>
<evidence type="ECO:0000259" key="5">
    <source>
        <dbReference type="Pfam" id="PF00441"/>
    </source>
</evidence>
<keyword evidence="4" id="KW-0560">Oxidoreductase</keyword>
<name>A0A1H2E3Z4_9GAMM</name>
<dbReference type="Pfam" id="PF02770">
    <property type="entry name" value="Acyl-CoA_dh_M"/>
    <property type="match status" value="1"/>
</dbReference>
<proteinExistence type="inferred from homology"/>
<evidence type="ECO:0000259" key="7">
    <source>
        <dbReference type="Pfam" id="PF18158"/>
    </source>
</evidence>